<feature type="domain" description="RmlD-like substrate binding" evidence="1">
    <location>
        <begin position="9"/>
        <end position="167"/>
    </location>
</feature>
<organism evidence="2">
    <name type="scientific">marine metagenome</name>
    <dbReference type="NCBI Taxonomy" id="408172"/>
    <lineage>
        <taxon>unclassified sequences</taxon>
        <taxon>metagenomes</taxon>
        <taxon>ecological metagenomes</taxon>
    </lineage>
</organism>
<dbReference type="SUPFAM" id="SSF51735">
    <property type="entry name" value="NAD(P)-binding Rossmann-fold domains"/>
    <property type="match status" value="1"/>
</dbReference>
<dbReference type="Pfam" id="PF04321">
    <property type="entry name" value="RmlD_sub_bind"/>
    <property type="match status" value="1"/>
</dbReference>
<protein>
    <recommendedName>
        <fullName evidence="1">RmlD-like substrate binding domain-containing protein</fullName>
    </recommendedName>
</protein>
<dbReference type="Gene3D" id="3.40.50.720">
    <property type="entry name" value="NAD(P)-binding Rossmann-like Domain"/>
    <property type="match status" value="1"/>
</dbReference>
<gene>
    <name evidence="2" type="ORF">METZ01_LOCUS225000</name>
</gene>
<sequence>MSVDDLKDKILITGAGGFVGFYLMKKLKRFNPIGITYNPSRQFENFYSVNLIEKNNVEEVLQTFKPKVVFHLAALTNPAVNEKNRELAKASNIDMTRNLVEALPPDTKLIFHSTDKIWSGNDSYPDEHSEPDPNTYHGELKINGEKLIREGIERHHILRLSVIHSYTYQAPISELAGPGQMIEKSLDKLAEGGKAEFFSNINRCFTKREELLSLHEMILSNENYGTYNVGSKMTSYYDRVKNLCSELSISSDNLSSIIGEINPIEQNMNMEKFEATFSIKFT</sequence>
<accession>A0A382GA69</accession>
<dbReference type="InterPro" id="IPR029903">
    <property type="entry name" value="RmlD-like-bd"/>
</dbReference>
<evidence type="ECO:0000313" key="2">
    <source>
        <dbReference type="EMBL" id="SVB72146.1"/>
    </source>
</evidence>
<dbReference type="InterPro" id="IPR005913">
    <property type="entry name" value="dTDP_dehydrorham_reduct"/>
</dbReference>
<proteinExistence type="predicted"/>
<dbReference type="EMBL" id="UINC01054438">
    <property type="protein sequence ID" value="SVB72146.1"/>
    <property type="molecule type" value="Genomic_DNA"/>
</dbReference>
<dbReference type="PANTHER" id="PTHR10491:SF4">
    <property type="entry name" value="METHIONINE ADENOSYLTRANSFERASE 2 SUBUNIT BETA"/>
    <property type="match status" value="1"/>
</dbReference>
<dbReference type="AlphaFoldDB" id="A0A382GA69"/>
<dbReference type="InterPro" id="IPR036291">
    <property type="entry name" value="NAD(P)-bd_dom_sf"/>
</dbReference>
<reference evidence="2" key="1">
    <citation type="submission" date="2018-05" db="EMBL/GenBank/DDBJ databases">
        <authorList>
            <person name="Lanie J.A."/>
            <person name="Ng W.-L."/>
            <person name="Kazmierczak K.M."/>
            <person name="Andrzejewski T.M."/>
            <person name="Davidsen T.M."/>
            <person name="Wayne K.J."/>
            <person name="Tettelin H."/>
            <person name="Glass J.I."/>
            <person name="Rusch D."/>
            <person name="Podicherti R."/>
            <person name="Tsui H.-C.T."/>
            <person name="Winkler M.E."/>
        </authorList>
    </citation>
    <scope>NUCLEOTIDE SEQUENCE</scope>
</reference>
<evidence type="ECO:0000259" key="1">
    <source>
        <dbReference type="Pfam" id="PF04321"/>
    </source>
</evidence>
<name>A0A382GA69_9ZZZZ</name>
<dbReference type="PANTHER" id="PTHR10491">
    <property type="entry name" value="DTDP-4-DEHYDRORHAMNOSE REDUCTASE"/>
    <property type="match status" value="1"/>
</dbReference>